<proteinExistence type="predicted"/>
<feature type="coiled-coil region" evidence="1">
    <location>
        <begin position="215"/>
        <end position="274"/>
    </location>
</feature>
<name>A0A7C4AJB2_9BACT</name>
<dbReference type="EMBL" id="DTHO01000031">
    <property type="protein sequence ID" value="HGG99461.1"/>
    <property type="molecule type" value="Genomic_DNA"/>
</dbReference>
<keyword evidence="1" id="KW-0175">Coiled coil</keyword>
<reference evidence="2" key="1">
    <citation type="journal article" date="2020" name="mSystems">
        <title>Genome- and Community-Level Interaction Insights into Carbon Utilization and Element Cycling Functions of Hydrothermarchaeota in Hydrothermal Sediment.</title>
        <authorList>
            <person name="Zhou Z."/>
            <person name="Liu Y."/>
            <person name="Xu W."/>
            <person name="Pan J."/>
            <person name="Luo Z.H."/>
            <person name="Li M."/>
        </authorList>
    </citation>
    <scope>NUCLEOTIDE SEQUENCE [LARGE SCALE GENOMIC DNA]</scope>
    <source>
        <strain evidence="2">SpSt-788</strain>
    </source>
</reference>
<gene>
    <name evidence="2" type="ORF">ENV75_03285</name>
</gene>
<evidence type="ECO:0008006" key="3">
    <source>
        <dbReference type="Google" id="ProtNLM"/>
    </source>
</evidence>
<accession>A0A7C4AJB2</accession>
<dbReference type="AlphaFoldDB" id="A0A7C4AJB2"/>
<protein>
    <recommendedName>
        <fullName evidence="3">Mu-like prophage I protein</fullName>
    </recommendedName>
</protein>
<comment type="caution">
    <text evidence="2">The sequence shown here is derived from an EMBL/GenBank/DDBJ whole genome shotgun (WGS) entry which is preliminary data.</text>
</comment>
<organism evidence="2">
    <name type="scientific">Thermodesulfovibrio aggregans</name>
    <dbReference type="NCBI Taxonomy" id="86166"/>
    <lineage>
        <taxon>Bacteria</taxon>
        <taxon>Pseudomonadati</taxon>
        <taxon>Nitrospirota</taxon>
        <taxon>Thermodesulfovibrionia</taxon>
        <taxon>Thermodesulfovibrionales</taxon>
        <taxon>Thermodesulfovibrionaceae</taxon>
        <taxon>Thermodesulfovibrio</taxon>
    </lineage>
</organism>
<sequence>MEIEVFKAGTWTDSSGNTRTWTEQDIDKIIEKYNSQRDHEAPVVIGHPKDNTPAYGWVERLEKRGQSIWAKIKPTVQDFVDWVRQGLYKKVSISLYPDLLLRHIGFLGAMPPAVKGLQVPQFSDAEYSEYTMDFRKWTQEERDKLAKGEIKGEFAGPDQSFPIAGPEDVGDAWKLSGHAENPDQIRLNIIRIAKKYGWVSALPKSARQWAKEHNIDLMEVQMEEKLKELETQLKEKEKALAEFAERDKAKEEEIAKLREEIARIEKEKRQTEFNSFCEDLIKEGKLTPAMKPAVIDFLEILHGLEEYEFSEGECKVKAKPGERFKTFLKGLPKVIEYGEKATKDKVGQTKTVDFEADGKVDEERMELHKKALQYMEKNQGISYIDALKKVIKEA</sequence>
<evidence type="ECO:0000313" key="2">
    <source>
        <dbReference type="EMBL" id="HGG99461.1"/>
    </source>
</evidence>
<evidence type="ECO:0000256" key="1">
    <source>
        <dbReference type="SAM" id="Coils"/>
    </source>
</evidence>